<keyword evidence="2" id="KW-1185">Reference proteome</keyword>
<protein>
    <submittedName>
        <fullName evidence="1">Uncharacterized protein</fullName>
    </submittedName>
</protein>
<dbReference type="AlphaFoldDB" id="A0A2V1D710"/>
<sequence length="139" mass="15404">MSLDPLPEGQLLNSQHLLDKVAENDFLDCVKLLIEKYGAKPGKHRVPTVIKPIYMTAAASTAEGVRYFLQHHDIDLHSLDIITVLLQHGGPVDKINDKIRNIDSPITAVPLAVDSGIAPRVLLQTESHAQAYLDHMRQN</sequence>
<dbReference type="STRING" id="97972.A0A2V1D710"/>
<accession>A0A2V1D710</accession>
<dbReference type="OrthoDB" id="20872at2759"/>
<gene>
    <name evidence="1" type="ORF">DM02DRAFT_676530</name>
</gene>
<evidence type="ECO:0000313" key="2">
    <source>
        <dbReference type="Proteomes" id="UP000244855"/>
    </source>
</evidence>
<dbReference type="Proteomes" id="UP000244855">
    <property type="component" value="Unassembled WGS sequence"/>
</dbReference>
<reference evidence="1 2" key="1">
    <citation type="journal article" date="2018" name="Sci. Rep.">
        <title>Comparative genomics provides insights into the lifestyle and reveals functional heterogeneity of dark septate endophytic fungi.</title>
        <authorList>
            <person name="Knapp D.G."/>
            <person name="Nemeth J.B."/>
            <person name="Barry K."/>
            <person name="Hainaut M."/>
            <person name="Henrissat B."/>
            <person name="Johnson J."/>
            <person name="Kuo A."/>
            <person name="Lim J.H.P."/>
            <person name="Lipzen A."/>
            <person name="Nolan M."/>
            <person name="Ohm R.A."/>
            <person name="Tamas L."/>
            <person name="Grigoriev I.V."/>
            <person name="Spatafora J.W."/>
            <person name="Nagy L.G."/>
            <person name="Kovacs G.M."/>
        </authorList>
    </citation>
    <scope>NUCLEOTIDE SEQUENCE [LARGE SCALE GENOMIC DNA]</scope>
    <source>
        <strain evidence="1 2">DSE2036</strain>
    </source>
</reference>
<proteinExistence type="predicted"/>
<name>A0A2V1D710_9PLEO</name>
<dbReference type="EMBL" id="KZ805560">
    <property type="protein sequence ID" value="PVH93917.1"/>
    <property type="molecule type" value="Genomic_DNA"/>
</dbReference>
<organism evidence="1 2">
    <name type="scientific">Periconia macrospinosa</name>
    <dbReference type="NCBI Taxonomy" id="97972"/>
    <lineage>
        <taxon>Eukaryota</taxon>
        <taxon>Fungi</taxon>
        <taxon>Dikarya</taxon>
        <taxon>Ascomycota</taxon>
        <taxon>Pezizomycotina</taxon>
        <taxon>Dothideomycetes</taxon>
        <taxon>Pleosporomycetidae</taxon>
        <taxon>Pleosporales</taxon>
        <taxon>Massarineae</taxon>
        <taxon>Periconiaceae</taxon>
        <taxon>Periconia</taxon>
    </lineage>
</organism>
<evidence type="ECO:0000313" key="1">
    <source>
        <dbReference type="EMBL" id="PVH93917.1"/>
    </source>
</evidence>